<dbReference type="EMBL" id="AWVH01000039">
    <property type="protein sequence ID" value="ERJ91934.1"/>
    <property type="molecule type" value="Genomic_DNA"/>
</dbReference>
<accession>A0ABN0NX06</accession>
<evidence type="ECO:0000313" key="1">
    <source>
        <dbReference type="EMBL" id="ERJ91934.1"/>
    </source>
</evidence>
<evidence type="ECO:0008006" key="3">
    <source>
        <dbReference type="Google" id="ProtNLM"/>
    </source>
</evidence>
<dbReference type="Proteomes" id="UP000016649">
    <property type="component" value="Unassembled WGS sequence"/>
</dbReference>
<reference evidence="1 2" key="1">
    <citation type="submission" date="2013-08" db="EMBL/GenBank/DDBJ databases">
        <authorList>
            <person name="Weinstock G."/>
            <person name="Sodergren E."/>
            <person name="Wylie T."/>
            <person name="Fulton L."/>
            <person name="Fulton R."/>
            <person name="Fronick C."/>
            <person name="O'Laughlin M."/>
            <person name="Godfrey J."/>
            <person name="Miner T."/>
            <person name="Herter B."/>
            <person name="Appelbaum E."/>
            <person name="Cordes M."/>
            <person name="Lek S."/>
            <person name="Wollam A."/>
            <person name="Pepin K.H."/>
            <person name="Palsikar V.B."/>
            <person name="Mitreva M."/>
            <person name="Wilson R.K."/>
        </authorList>
    </citation>
    <scope>NUCLEOTIDE SEQUENCE [LARGE SCALE GENOMIC DNA]</scope>
    <source>
        <strain evidence="1 2">ATCC 700332</strain>
    </source>
</reference>
<proteinExistence type="predicted"/>
<organism evidence="1 2">
    <name type="scientific">Treponema lecithinolyticum ATCC 700332</name>
    <dbReference type="NCBI Taxonomy" id="1321815"/>
    <lineage>
        <taxon>Bacteria</taxon>
        <taxon>Pseudomonadati</taxon>
        <taxon>Spirochaetota</taxon>
        <taxon>Spirochaetia</taxon>
        <taxon>Spirochaetales</taxon>
        <taxon>Treponemataceae</taxon>
        <taxon>Treponema</taxon>
    </lineage>
</organism>
<sequence length="59" mass="7017">MILVDTNVIIDFWNSPTAKVKKIFSENDIAIKYDCEIWTNDKHFKLMKTVLPTLRLYLE</sequence>
<comment type="caution">
    <text evidence="1">The sequence shown here is derived from an EMBL/GenBank/DDBJ whole genome shotgun (WGS) entry which is preliminary data.</text>
</comment>
<keyword evidence="2" id="KW-1185">Reference proteome</keyword>
<protein>
    <recommendedName>
        <fullName evidence="3">PIN domain-containing protein</fullName>
    </recommendedName>
</protein>
<gene>
    <name evidence="1" type="ORF">HMPREF9193_01592</name>
</gene>
<name>A0ABN0NX06_TRELE</name>
<evidence type="ECO:0000313" key="2">
    <source>
        <dbReference type="Proteomes" id="UP000016649"/>
    </source>
</evidence>